<dbReference type="AlphaFoldDB" id="A0A386WHV6"/>
<reference evidence="3 4" key="1">
    <citation type="submission" date="2017-10" db="EMBL/GenBank/DDBJ databases">
        <title>Integration of genomic and chemical information greatly accelerates assignment of the full stereostructure of myelolactone, a potent inhibitor of myeloma from a marine-derived Micromonospora.</title>
        <authorList>
            <person name="Kim M.C."/>
            <person name="Machado H."/>
            <person name="Jensen P.R."/>
            <person name="Fenical W."/>
        </authorList>
    </citation>
    <scope>NUCLEOTIDE SEQUENCE [LARGE SCALE GENOMIC DNA]</scope>
    <source>
        <strain evidence="3 4">CNY-010</strain>
    </source>
</reference>
<dbReference type="RefSeq" id="WP_120570229.1">
    <property type="nucleotide sequence ID" value="NZ_CP024087.1"/>
</dbReference>
<name>A0A386WHV6_9ACTN</name>
<dbReference type="InterPro" id="IPR010872">
    <property type="entry name" value="MDMPI_C-term_domain"/>
</dbReference>
<accession>A0A386WHV6</accession>
<dbReference type="Proteomes" id="UP000267804">
    <property type="component" value="Chromosome"/>
</dbReference>
<dbReference type="NCBIfam" id="TIGR03083">
    <property type="entry name" value="maleylpyruvate isomerase family mycothiol-dependent enzyme"/>
    <property type="match status" value="1"/>
</dbReference>
<feature type="domain" description="MDMPI C-terminal" evidence="1">
    <location>
        <begin position="153"/>
        <end position="248"/>
    </location>
</feature>
<dbReference type="Pfam" id="PF07398">
    <property type="entry name" value="MDMPI_C"/>
    <property type="match status" value="1"/>
</dbReference>
<dbReference type="KEGG" id="mtua:CSH63_11280"/>
<evidence type="ECO:0008006" key="5">
    <source>
        <dbReference type="Google" id="ProtNLM"/>
    </source>
</evidence>
<dbReference type="GO" id="GO:0005886">
    <property type="term" value="C:plasma membrane"/>
    <property type="evidence" value="ECO:0007669"/>
    <property type="project" value="TreeGrafter"/>
</dbReference>
<dbReference type="InterPro" id="IPR034660">
    <property type="entry name" value="DinB/YfiT-like"/>
</dbReference>
<dbReference type="Pfam" id="PF11716">
    <property type="entry name" value="MDMPI_N"/>
    <property type="match status" value="1"/>
</dbReference>
<proteinExistence type="predicted"/>
<gene>
    <name evidence="3" type="ORF">CSH63_11280</name>
</gene>
<dbReference type="GO" id="GO:0046872">
    <property type="term" value="F:metal ion binding"/>
    <property type="evidence" value="ECO:0007669"/>
    <property type="project" value="InterPro"/>
</dbReference>
<feature type="domain" description="Mycothiol-dependent maleylpyruvate isomerase metal-binding" evidence="2">
    <location>
        <begin position="11"/>
        <end position="141"/>
    </location>
</feature>
<evidence type="ECO:0000313" key="3">
    <source>
        <dbReference type="EMBL" id="AYF28016.1"/>
    </source>
</evidence>
<organism evidence="3 4">
    <name type="scientific">Micromonospora tulbaghiae</name>
    <dbReference type="NCBI Taxonomy" id="479978"/>
    <lineage>
        <taxon>Bacteria</taxon>
        <taxon>Bacillati</taxon>
        <taxon>Actinomycetota</taxon>
        <taxon>Actinomycetes</taxon>
        <taxon>Micromonosporales</taxon>
        <taxon>Micromonosporaceae</taxon>
        <taxon>Micromonospora</taxon>
    </lineage>
</organism>
<evidence type="ECO:0000313" key="4">
    <source>
        <dbReference type="Proteomes" id="UP000267804"/>
    </source>
</evidence>
<evidence type="ECO:0000259" key="1">
    <source>
        <dbReference type="Pfam" id="PF07398"/>
    </source>
</evidence>
<dbReference type="SUPFAM" id="SSF109854">
    <property type="entry name" value="DinB/YfiT-like putative metalloenzymes"/>
    <property type="match status" value="1"/>
</dbReference>
<dbReference type="PANTHER" id="PTHR40758">
    <property type="entry name" value="CONSERVED PROTEIN"/>
    <property type="match status" value="1"/>
</dbReference>
<sequence length="256" mass="27505">MTEPLTFTDRLRLIDDRAAAFRDAVAAAPDLDAPVPTCPEWTLFDLARHIGEGRRSWAATVAAGPEASGRAAPDGPGAPRERTALRDWLAESTERLLVALRDAGPDRGCWTWWDTSQSPQNCGAVARHQLQEIAVHTYDAQLTVGAPQPLPVEVALDGVEDFLFTCCATTVPWPYEPAVLDYHLTEGGWWRVRLSPDGARVTRLAAGAAAGPADTAASSSAGDLVLAFYGRIPLDALGIEGDRRVLDRIAAWDPSA</sequence>
<evidence type="ECO:0000259" key="2">
    <source>
        <dbReference type="Pfam" id="PF11716"/>
    </source>
</evidence>
<dbReference type="InterPro" id="IPR024344">
    <property type="entry name" value="MDMPI_metal-binding"/>
</dbReference>
<dbReference type="InterPro" id="IPR017517">
    <property type="entry name" value="Maleyloyr_isom"/>
</dbReference>
<dbReference type="Gene3D" id="1.20.120.450">
    <property type="entry name" value="dinb family like domain"/>
    <property type="match status" value="1"/>
</dbReference>
<dbReference type="PANTHER" id="PTHR40758:SF1">
    <property type="entry name" value="CONSERVED PROTEIN"/>
    <property type="match status" value="1"/>
</dbReference>
<dbReference type="EMBL" id="CP024087">
    <property type="protein sequence ID" value="AYF28016.1"/>
    <property type="molecule type" value="Genomic_DNA"/>
</dbReference>
<protein>
    <recommendedName>
        <fullName evidence="5">TIGR03083 family protein</fullName>
    </recommendedName>
</protein>